<dbReference type="AlphaFoldDB" id="A0AAJ1J8W9"/>
<accession>A0AAJ1J8W9</accession>
<evidence type="ECO:0000313" key="2">
    <source>
        <dbReference type="EMBL" id="MDE1479340.1"/>
    </source>
</evidence>
<keyword evidence="1" id="KW-1133">Transmembrane helix</keyword>
<feature type="transmembrane region" description="Helical" evidence="1">
    <location>
        <begin position="50"/>
        <end position="68"/>
    </location>
</feature>
<gene>
    <name evidence="2" type="ORF">KKJ01_14145</name>
</gene>
<protein>
    <submittedName>
        <fullName evidence="2">Uncharacterized protein</fullName>
    </submittedName>
</protein>
<organism evidence="2 3">
    <name type="scientific">Xenorhabdus bovienii</name>
    <name type="common">Xenorhabdus nematophila subsp. bovienii</name>
    <dbReference type="NCBI Taxonomy" id="40576"/>
    <lineage>
        <taxon>Bacteria</taxon>
        <taxon>Pseudomonadati</taxon>
        <taxon>Pseudomonadota</taxon>
        <taxon>Gammaproteobacteria</taxon>
        <taxon>Enterobacterales</taxon>
        <taxon>Morganellaceae</taxon>
        <taxon>Xenorhabdus</taxon>
    </lineage>
</organism>
<dbReference type="RefSeq" id="WP_274712988.1">
    <property type="nucleotide sequence ID" value="NZ_JAILSO010000056.1"/>
</dbReference>
<comment type="caution">
    <text evidence="2">The sequence shown here is derived from an EMBL/GenBank/DDBJ whole genome shotgun (WGS) entry which is preliminary data.</text>
</comment>
<keyword evidence="1" id="KW-0812">Transmembrane</keyword>
<sequence>MSRDDILDRILYSHYLEQLYATATGRVDKLLLVLIFIFGSAVVLKANPFIFGVLIVVLTAIQITYQFGRQSGEAKKRASDYLKLYTLESKYDDDDLKDRMIELESRDETIWSSLHHIAILKTQIKIDVVSEQQIKLTFCEKSFRLLFG</sequence>
<proteinExistence type="predicted"/>
<evidence type="ECO:0000256" key="1">
    <source>
        <dbReference type="SAM" id="Phobius"/>
    </source>
</evidence>
<name>A0AAJ1J8W9_XENBV</name>
<reference evidence="2" key="1">
    <citation type="submission" date="2021-08" db="EMBL/GenBank/DDBJ databases">
        <authorList>
            <person name="Papudeshi B."/>
            <person name="Bashey-Visser F."/>
        </authorList>
    </citation>
    <scope>NUCLEOTIDE SEQUENCE</scope>
    <source>
        <strain evidence="2">MC_266_E_2016</strain>
    </source>
</reference>
<reference evidence="2" key="2">
    <citation type="journal article" date="2022" name="J. Evol. Biol.">
        <title>Pre- and post-association barriers to host switching in sympatric mutualists.</title>
        <authorList>
            <person name="Dinges Z.M."/>
            <person name="Phillips R.K."/>
            <person name="Lively C.M."/>
            <person name="Bashey F."/>
        </authorList>
    </citation>
    <scope>NUCLEOTIDE SEQUENCE</scope>
    <source>
        <strain evidence="2">MC_266_E_2016</strain>
    </source>
</reference>
<evidence type="ECO:0000313" key="3">
    <source>
        <dbReference type="Proteomes" id="UP001222434"/>
    </source>
</evidence>
<dbReference type="EMBL" id="JAILSO010000056">
    <property type="protein sequence ID" value="MDE1479340.1"/>
    <property type="molecule type" value="Genomic_DNA"/>
</dbReference>
<dbReference type="Proteomes" id="UP001222434">
    <property type="component" value="Unassembled WGS sequence"/>
</dbReference>
<keyword evidence="1" id="KW-0472">Membrane</keyword>